<dbReference type="Proteomes" id="UP001165960">
    <property type="component" value="Unassembled WGS sequence"/>
</dbReference>
<evidence type="ECO:0000313" key="2">
    <source>
        <dbReference type="Proteomes" id="UP001165960"/>
    </source>
</evidence>
<accession>A0ACC2RJG8</accession>
<protein>
    <submittedName>
        <fullName evidence="1">Uncharacterized protein</fullName>
    </submittedName>
</protein>
<comment type="caution">
    <text evidence="1">The sequence shown here is derived from an EMBL/GenBank/DDBJ whole genome shotgun (WGS) entry which is preliminary data.</text>
</comment>
<name>A0ACC2RJG8_9FUNG</name>
<organism evidence="1 2">
    <name type="scientific">Entomophthora muscae</name>
    <dbReference type="NCBI Taxonomy" id="34485"/>
    <lineage>
        <taxon>Eukaryota</taxon>
        <taxon>Fungi</taxon>
        <taxon>Fungi incertae sedis</taxon>
        <taxon>Zoopagomycota</taxon>
        <taxon>Entomophthoromycotina</taxon>
        <taxon>Entomophthoromycetes</taxon>
        <taxon>Entomophthorales</taxon>
        <taxon>Entomophthoraceae</taxon>
        <taxon>Entomophthora</taxon>
    </lineage>
</organism>
<dbReference type="EMBL" id="QTSX02007167">
    <property type="protein sequence ID" value="KAJ9050221.1"/>
    <property type="molecule type" value="Genomic_DNA"/>
</dbReference>
<gene>
    <name evidence="1" type="ORF">DSO57_1016549</name>
</gene>
<keyword evidence="2" id="KW-1185">Reference proteome</keyword>
<sequence length="283" mass="31896">MSGLLVDWTLYTPVAEIPDGFVLYQNMVIPLPTFNALSAQGFFQAPASMPRPTNKSAMPAYVPQRLQSVALEPFARANNNNAATWIQYAQSKLAQMECPQQFWIAEISIHLTHDAGTWCNKWHKEHTDKNWDTFKQYFLAIFVLKDTALMIIHQVKNLTQTGTVKELTCAYKYRNIPDNTLVQDNILCTIKRDKQNKKWQQFPLIGETAAKSWGQETKIKNKNFNLDRFYTPSAGRTPNCQTPAASQPPPPTHSCQPVPHPGRQMGKPKKAISPNPNRGGTAA</sequence>
<evidence type="ECO:0000313" key="1">
    <source>
        <dbReference type="EMBL" id="KAJ9050221.1"/>
    </source>
</evidence>
<proteinExistence type="predicted"/>
<reference evidence="1" key="1">
    <citation type="submission" date="2022-04" db="EMBL/GenBank/DDBJ databases">
        <title>Genome of the entomopathogenic fungus Entomophthora muscae.</title>
        <authorList>
            <person name="Elya C."/>
            <person name="Lovett B.R."/>
            <person name="Lee E."/>
            <person name="Macias A.M."/>
            <person name="Hajek A.E."/>
            <person name="De Bivort B.L."/>
            <person name="Kasson M.T."/>
            <person name="De Fine Licht H.H."/>
            <person name="Stajich J.E."/>
        </authorList>
    </citation>
    <scope>NUCLEOTIDE SEQUENCE</scope>
    <source>
        <strain evidence="1">Berkeley</strain>
    </source>
</reference>